<feature type="compositionally biased region" description="Polar residues" evidence="7">
    <location>
        <begin position="322"/>
        <end position="335"/>
    </location>
</feature>
<reference evidence="9 10" key="1">
    <citation type="submission" date="2020-08" db="EMBL/GenBank/DDBJ databases">
        <title>Plant Genome Project.</title>
        <authorList>
            <person name="Zhang R.-G."/>
        </authorList>
    </citation>
    <scope>NUCLEOTIDE SEQUENCE [LARGE SCALE GENOMIC DNA]</scope>
    <source>
        <tissue evidence="9">Rhizome</tissue>
    </source>
</reference>
<dbReference type="GO" id="GO:0046983">
    <property type="term" value="F:protein dimerization activity"/>
    <property type="evidence" value="ECO:0007669"/>
    <property type="project" value="InterPro"/>
</dbReference>
<sequence>MEGSLEEGYEIMAHFMEQGFDDPSFKVPVWSSATADSSSSYCYYYPSEVENFDSYGGFCTPHFGHGDGFYLNESDLIPQNSEPAICVTAIGDLARFSEDASRDDIGQPVPPPQDPAVCVTAIGDLAHFSEDASSGDIGQPVPPQDPILQIKRKRRDSKDDVSSKTSRKAEVSWNAEKSAPLKKGQKRTRTCDKEDNNVNKTCSYSSEVVDGRQVAEQAPSTNPQSLYAKKRRERINTRLKILQNLVPNGTKVDISTMLEEAVHYVKFLQLQIKNCSVRIAELDRQLEEWNDVTSHDPEEKKTSYLSQQIQEETVAGSHAPSALTTRPRSTKAGSQ</sequence>
<evidence type="ECO:0000256" key="5">
    <source>
        <dbReference type="ARBA" id="ARBA00023242"/>
    </source>
</evidence>
<comment type="caution">
    <text evidence="9">The sequence shown here is derived from an EMBL/GenBank/DDBJ whole genome shotgun (WGS) entry which is preliminary data.</text>
</comment>
<dbReference type="InterPro" id="IPR011598">
    <property type="entry name" value="bHLH_dom"/>
</dbReference>
<dbReference type="FunFam" id="4.10.280.10:FF:000022">
    <property type="entry name" value="Basic helix-loop-helix transcription factor"/>
    <property type="match status" value="1"/>
</dbReference>
<accession>A0A8J5F4X8</accession>
<feature type="region of interest" description="Disordered" evidence="7">
    <location>
        <begin position="130"/>
        <end position="195"/>
    </location>
</feature>
<dbReference type="PANTHER" id="PTHR45914:SF60">
    <property type="entry name" value="TRANSCRIPTION FACTOR RSL2-LIKE"/>
    <property type="match status" value="1"/>
</dbReference>
<feature type="coiled-coil region" evidence="6">
    <location>
        <begin position="265"/>
        <end position="292"/>
    </location>
</feature>
<evidence type="ECO:0000256" key="3">
    <source>
        <dbReference type="ARBA" id="ARBA00023125"/>
    </source>
</evidence>
<gene>
    <name evidence="9" type="ORF">ZIOFF_062299</name>
</gene>
<keyword evidence="10" id="KW-1185">Reference proteome</keyword>
<evidence type="ECO:0000256" key="1">
    <source>
        <dbReference type="ARBA" id="ARBA00004123"/>
    </source>
</evidence>
<evidence type="ECO:0000256" key="4">
    <source>
        <dbReference type="ARBA" id="ARBA00023163"/>
    </source>
</evidence>
<evidence type="ECO:0000259" key="8">
    <source>
        <dbReference type="PROSITE" id="PS50888"/>
    </source>
</evidence>
<proteinExistence type="predicted"/>
<feature type="domain" description="BHLH" evidence="8">
    <location>
        <begin position="219"/>
        <end position="268"/>
    </location>
</feature>
<dbReference type="AlphaFoldDB" id="A0A8J5F4X8"/>
<organism evidence="9 10">
    <name type="scientific">Zingiber officinale</name>
    <name type="common">Ginger</name>
    <name type="synonym">Amomum zingiber</name>
    <dbReference type="NCBI Taxonomy" id="94328"/>
    <lineage>
        <taxon>Eukaryota</taxon>
        <taxon>Viridiplantae</taxon>
        <taxon>Streptophyta</taxon>
        <taxon>Embryophyta</taxon>
        <taxon>Tracheophyta</taxon>
        <taxon>Spermatophyta</taxon>
        <taxon>Magnoliopsida</taxon>
        <taxon>Liliopsida</taxon>
        <taxon>Zingiberales</taxon>
        <taxon>Zingiberaceae</taxon>
        <taxon>Zingiber</taxon>
    </lineage>
</organism>
<feature type="region of interest" description="Disordered" evidence="7">
    <location>
        <begin position="311"/>
        <end position="335"/>
    </location>
</feature>
<keyword evidence="4" id="KW-0804">Transcription</keyword>
<comment type="subcellular location">
    <subcellularLocation>
        <location evidence="1">Nucleus</location>
    </subcellularLocation>
</comment>
<keyword evidence="6" id="KW-0175">Coiled coil</keyword>
<evidence type="ECO:0000313" key="9">
    <source>
        <dbReference type="EMBL" id="KAG6478854.1"/>
    </source>
</evidence>
<dbReference type="PANTHER" id="PTHR45914">
    <property type="entry name" value="TRANSCRIPTION FACTOR HEC3-RELATED"/>
    <property type="match status" value="1"/>
</dbReference>
<evidence type="ECO:0000256" key="6">
    <source>
        <dbReference type="SAM" id="Coils"/>
    </source>
</evidence>
<evidence type="ECO:0000256" key="2">
    <source>
        <dbReference type="ARBA" id="ARBA00023015"/>
    </source>
</evidence>
<keyword evidence="2" id="KW-0805">Transcription regulation</keyword>
<protein>
    <recommendedName>
        <fullName evidence="8">BHLH domain-containing protein</fullName>
    </recommendedName>
</protein>
<evidence type="ECO:0000256" key="7">
    <source>
        <dbReference type="SAM" id="MobiDB-lite"/>
    </source>
</evidence>
<dbReference type="GO" id="GO:0003700">
    <property type="term" value="F:DNA-binding transcription factor activity"/>
    <property type="evidence" value="ECO:0007669"/>
    <property type="project" value="InterPro"/>
</dbReference>
<keyword evidence="3" id="KW-0238">DNA-binding</keyword>
<dbReference type="InterPro" id="IPR045843">
    <property type="entry name" value="IND-like"/>
</dbReference>
<keyword evidence="5" id="KW-0539">Nucleus</keyword>
<name>A0A8J5F4X8_ZINOF</name>
<dbReference type="Pfam" id="PF00010">
    <property type="entry name" value="HLH"/>
    <property type="match status" value="1"/>
</dbReference>
<feature type="compositionally biased region" description="Basic and acidic residues" evidence="7">
    <location>
        <begin position="156"/>
        <end position="170"/>
    </location>
</feature>
<dbReference type="OrthoDB" id="690068at2759"/>
<dbReference type="PROSITE" id="PS50888">
    <property type="entry name" value="BHLH"/>
    <property type="match status" value="1"/>
</dbReference>
<dbReference type="EMBL" id="JACMSC010000017">
    <property type="protein sequence ID" value="KAG6478854.1"/>
    <property type="molecule type" value="Genomic_DNA"/>
</dbReference>
<dbReference type="SMART" id="SM00353">
    <property type="entry name" value="HLH"/>
    <property type="match status" value="1"/>
</dbReference>
<evidence type="ECO:0000313" key="10">
    <source>
        <dbReference type="Proteomes" id="UP000734854"/>
    </source>
</evidence>
<dbReference type="CDD" id="cd11454">
    <property type="entry name" value="bHLH_AtIND_like"/>
    <property type="match status" value="1"/>
</dbReference>
<dbReference type="Proteomes" id="UP000734854">
    <property type="component" value="Unassembled WGS sequence"/>
</dbReference>
<dbReference type="GO" id="GO:0003677">
    <property type="term" value="F:DNA binding"/>
    <property type="evidence" value="ECO:0007669"/>
    <property type="project" value="UniProtKB-KW"/>
</dbReference>
<dbReference type="GO" id="GO:0005634">
    <property type="term" value="C:nucleus"/>
    <property type="evidence" value="ECO:0007669"/>
    <property type="project" value="UniProtKB-SubCell"/>
</dbReference>